<keyword evidence="3" id="KW-0805">Transcription regulation</keyword>
<feature type="compositionally biased region" description="Acidic residues" evidence="5">
    <location>
        <begin position="11"/>
        <end position="21"/>
    </location>
</feature>
<dbReference type="GO" id="GO:0003723">
    <property type="term" value="F:RNA binding"/>
    <property type="evidence" value="ECO:0007669"/>
    <property type="project" value="InterPro"/>
</dbReference>
<dbReference type="Gene3D" id="3.30.450.40">
    <property type="match status" value="1"/>
</dbReference>
<dbReference type="PROSITE" id="PS50921">
    <property type="entry name" value="ANTAR"/>
    <property type="match status" value="1"/>
</dbReference>
<dbReference type="RefSeq" id="WP_131985817.1">
    <property type="nucleotide sequence ID" value="NZ_SMKL01000051.1"/>
</dbReference>
<keyword evidence="8" id="KW-1185">Reference proteome</keyword>
<dbReference type="Pfam" id="PF13185">
    <property type="entry name" value="GAF_2"/>
    <property type="match status" value="1"/>
</dbReference>
<evidence type="ECO:0000313" key="7">
    <source>
        <dbReference type="EMBL" id="TDC48728.1"/>
    </source>
</evidence>
<feature type="region of interest" description="Disordered" evidence="5">
    <location>
        <begin position="1"/>
        <end position="26"/>
    </location>
</feature>
<feature type="domain" description="ANTAR" evidence="6">
    <location>
        <begin position="192"/>
        <end position="253"/>
    </location>
</feature>
<feature type="compositionally biased region" description="Low complexity" evidence="5">
    <location>
        <begin position="1"/>
        <end position="10"/>
    </location>
</feature>
<evidence type="ECO:0000259" key="6">
    <source>
        <dbReference type="PROSITE" id="PS50921"/>
    </source>
</evidence>
<dbReference type="EMBL" id="SMKL01000051">
    <property type="protein sequence ID" value="TDC48728.1"/>
    <property type="molecule type" value="Genomic_DNA"/>
</dbReference>
<protein>
    <submittedName>
        <fullName evidence="7">ANTAR domain-containing protein</fullName>
    </submittedName>
</protein>
<evidence type="ECO:0000256" key="3">
    <source>
        <dbReference type="ARBA" id="ARBA00023015"/>
    </source>
</evidence>
<evidence type="ECO:0000256" key="2">
    <source>
        <dbReference type="ARBA" id="ARBA00022777"/>
    </source>
</evidence>
<dbReference type="AlphaFoldDB" id="A0A4R4RGZ8"/>
<evidence type="ECO:0000256" key="5">
    <source>
        <dbReference type="SAM" id="MobiDB-lite"/>
    </source>
</evidence>
<dbReference type="InterPro" id="IPR036388">
    <property type="entry name" value="WH-like_DNA-bd_sf"/>
</dbReference>
<dbReference type="OrthoDB" id="3688893at2"/>
<comment type="caution">
    <text evidence="7">The sequence shown here is derived from an EMBL/GenBank/DDBJ whole genome shotgun (WGS) entry which is preliminary data.</text>
</comment>
<dbReference type="Gene3D" id="1.10.10.10">
    <property type="entry name" value="Winged helix-like DNA-binding domain superfamily/Winged helix DNA-binding domain"/>
    <property type="match status" value="1"/>
</dbReference>
<dbReference type="InterPro" id="IPR005561">
    <property type="entry name" value="ANTAR"/>
</dbReference>
<evidence type="ECO:0000256" key="1">
    <source>
        <dbReference type="ARBA" id="ARBA00022679"/>
    </source>
</evidence>
<dbReference type="InterPro" id="IPR012074">
    <property type="entry name" value="GAF_ANTAR"/>
</dbReference>
<name>A0A4R4RGZ8_9ACTN</name>
<dbReference type="GO" id="GO:0016301">
    <property type="term" value="F:kinase activity"/>
    <property type="evidence" value="ECO:0007669"/>
    <property type="project" value="UniProtKB-KW"/>
</dbReference>
<dbReference type="InterPro" id="IPR011006">
    <property type="entry name" value="CheY-like_superfamily"/>
</dbReference>
<dbReference type="InterPro" id="IPR003018">
    <property type="entry name" value="GAF"/>
</dbReference>
<keyword evidence="2" id="KW-0418">Kinase</keyword>
<dbReference type="InterPro" id="IPR029016">
    <property type="entry name" value="GAF-like_dom_sf"/>
</dbReference>
<dbReference type="SUPFAM" id="SSF52172">
    <property type="entry name" value="CheY-like"/>
    <property type="match status" value="1"/>
</dbReference>
<dbReference type="SUPFAM" id="SSF55781">
    <property type="entry name" value="GAF domain-like"/>
    <property type="match status" value="1"/>
</dbReference>
<dbReference type="Proteomes" id="UP000295621">
    <property type="component" value="Unassembled WGS sequence"/>
</dbReference>
<organism evidence="7 8">
    <name type="scientific">Jiangella ureilytica</name>
    <dbReference type="NCBI Taxonomy" id="2530374"/>
    <lineage>
        <taxon>Bacteria</taxon>
        <taxon>Bacillati</taxon>
        <taxon>Actinomycetota</taxon>
        <taxon>Actinomycetes</taxon>
        <taxon>Jiangellales</taxon>
        <taxon>Jiangellaceae</taxon>
        <taxon>Jiangella</taxon>
    </lineage>
</organism>
<sequence>MSGEPFTPADAEPEPEPEPEIEPTHVAEPGSRRLLEPDDVAQLLAAAAPHLYLQPDVESTVNAVIHQGVEVIGGDAAGATLLRPRGRREVAAATTDRAEEADRVQFELSEGPSITALAEQEPVLVTDSTTEPRWPRWTAVIAEIGYRSMLAMPLDLGPHYSGTVIVFWELAEQPAERHVAVAKLLLRHAAIAITDARRSSTLREAIDARYQIGLAQGILMERYGLDATQSFEVLRRYSRDNNVKLSRVAGDVVRTRSLPEAYGTGE</sequence>
<keyword evidence="4" id="KW-0804">Transcription</keyword>
<evidence type="ECO:0000313" key="8">
    <source>
        <dbReference type="Proteomes" id="UP000295621"/>
    </source>
</evidence>
<reference evidence="7 8" key="1">
    <citation type="submission" date="2019-02" db="EMBL/GenBank/DDBJ databases">
        <title>Draft genome sequences of novel Actinobacteria.</title>
        <authorList>
            <person name="Sahin N."/>
            <person name="Ay H."/>
            <person name="Saygin H."/>
        </authorList>
    </citation>
    <scope>NUCLEOTIDE SEQUENCE [LARGE SCALE GENOMIC DNA]</scope>
    <source>
        <strain evidence="7 8">KC603</strain>
    </source>
</reference>
<keyword evidence="1" id="KW-0808">Transferase</keyword>
<dbReference type="SMART" id="SM01012">
    <property type="entry name" value="ANTAR"/>
    <property type="match status" value="1"/>
</dbReference>
<dbReference type="PIRSF" id="PIRSF036625">
    <property type="entry name" value="GAF_ANTAR"/>
    <property type="match status" value="1"/>
</dbReference>
<gene>
    <name evidence="7" type="ORF">E1212_20355</name>
</gene>
<evidence type="ECO:0000256" key="4">
    <source>
        <dbReference type="ARBA" id="ARBA00023163"/>
    </source>
</evidence>
<dbReference type="Pfam" id="PF03861">
    <property type="entry name" value="ANTAR"/>
    <property type="match status" value="1"/>
</dbReference>
<proteinExistence type="predicted"/>
<accession>A0A4R4RGZ8</accession>